<dbReference type="OrthoDB" id="3247214at2759"/>
<feature type="region of interest" description="Disordered" evidence="1">
    <location>
        <begin position="1"/>
        <end position="20"/>
    </location>
</feature>
<keyword evidence="3" id="KW-1185">Reference proteome</keyword>
<feature type="compositionally biased region" description="Polar residues" evidence="1">
    <location>
        <begin position="57"/>
        <end position="66"/>
    </location>
</feature>
<protein>
    <submittedName>
        <fullName evidence="2">Uncharacterized protein</fullName>
    </submittedName>
</protein>
<evidence type="ECO:0000256" key="1">
    <source>
        <dbReference type="SAM" id="MobiDB-lite"/>
    </source>
</evidence>
<feature type="compositionally biased region" description="Low complexity" evidence="1">
    <location>
        <begin position="406"/>
        <end position="418"/>
    </location>
</feature>
<feature type="region of interest" description="Disordered" evidence="1">
    <location>
        <begin position="114"/>
        <end position="142"/>
    </location>
</feature>
<feature type="compositionally biased region" description="Low complexity" evidence="1">
    <location>
        <begin position="114"/>
        <end position="131"/>
    </location>
</feature>
<accession>A0A8H5HLI3</accession>
<feature type="compositionally biased region" description="Low complexity" evidence="1">
    <location>
        <begin position="184"/>
        <end position="197"/>
    </location>
</feature>
<evidence type="ECO:0000313" key="3">
    <source>
        <dbReference type="Proteomes" id="UP000565441"/>
    </source>
</evidence>
<comment type="caution">
    <text evidence="2">The sequence shown here is derived from an EMBL/GenBank/DDBJ whole genome shotgun (WGS) entry which is preliminary data.</text>
</comment>
<sequence length="431" mass="45545">MTSPSAPTPVPETTETHPLPKAKLTAVSRFRNFAGGLSLKREPKIVFPPPSWFITDEPSTSNSTQALPKPTGGTENSDDGGAGMDVPEPTTFAMKIRQMIDSLPLPASVSAVMGTGPAAGPAPANGGPSAPVDDKGPPIPDIVDARTMRLLSSENLMNGDDPDVQGARRKSVWSELERMKHGEAASGERGAGASSSGGDSGHGDVMMYAPLEPTPDSEVELAESELEYFDEPPAAAEVAAQENGKGKGKAADTSAPPTSPPATLEKHWVPSTTKISVLTTWWGYRLYLPPPVMATLDSNQLKATQRAAMITTALGWFLRQVPMMILPPQVKPAVKVLRRLSPLLGYIGVFIAWSWTRISACDKGNGVVLTATWLLPVALIPMAWDAGDIHGPPNRPRTPKVQEPSGAAAGPDDGTTATHPKDAQKGQKKKK</sequence>
<reference evidence="2 3" key="1">
    <citation type="journal article" date="2020" name="ISME J.">
        <title>Uncovering the hidden diversity of litter-decomposition mechanisms in mushroom-forming fungi.</title>
        <authorList>
            <person name="Floudas D."/>
            <person name="Bentzer J."/>
            <person name="Ahren D."/>
            <person name="Johansson T."/>
            <person name="Persson P."/>
            <person name="Tunlid A."/>
        </authorList>
    </citation>
    <scope>NUCLEOTIDE SEQUENCE [LARGE SCALE GENOMIC DNA]</scope>
    <source>
        <strain evidence="2 3">CBS 661.87</strain>
    </source>
</reference>
<feature type="region of interest" description="Disordered" evidence="1">
    <location>
        <begin position="50"/>
        <end position="88"/>
    </location>
</feature>
<proteinExistence type="predicted"/>
<feature type="compositionally biased region" description="Pro residues" evidence="1">
    <location>
        <begin position="1"/>
        <end position="10"/>
    </location>
</feature>
<gene>
    <name evidence="2" type="ORF">D9615_001114</name>
</gene>
<dbReference type="Proteomes" id="UP000565441">
    <property type="component" value="Unassembled WGS sequence"/>
</dbReference>
<dbReference type="AlphaFoldDB" id="A0A8H5HLI3"/>
<dbReference type="EMBL" id="JAACJP010000004">
    <property type="protein sequence ID" value="KAF5385215.1"/>
    <property type="molecule type" value="Genomic_DNA"/>
</dbReference>
<evidence type="ECO:0000313" key="2">
    <source>
        <dbReference type="EMBL" id="KAF5385215.1"/>
    </source>
</evidence>
<organism evidence="2 3">
    <name type="scientific">Tricholomella constricta</name>
    <dbReference type="NCBI Taxonomy" id="117010"/>
    <lineage>
        <taxon>Eukaryota</taxon>
        <taxon>Fungi</taxon>
        <taxon>Dikarya</taxon>
        <taxon>Basidiomycota</taxon>
        <taxon>Agaricomycotina</taxon>
        <taxon>Agaricomycetes</taxon>
        <taxon>Agaricomycetidae</taxon>
        <taxon>Agaricales</taxon>
        <taxon>Tricholomatineae</taxon>
        <taxon>Lyophyllaceae</taxon>
        <taxon>Tricholomella</taxon>
    </lineage>
</organism>
<feature type="region of interest" description="Disordered" evidence="1">
    <location>
        <begin position="238"/>
        <end position="264"/>
    </location>
</feature>
<name>A0A8H5HLI3_9AGAR</name>
<feature type="region of interest" description="Disordered" evidence="1">
    <location>
        <begin position="180"/>
        <end position="220"/>
    </location>
</feature>
<feature type="region of interest" description="Disordered" evidence="1">
    <location>
        <begin position="389"/>
        <end position="431"/>
    </location>
</feature>